<gene>
    <name evidence="2" type="ORF">ACFSMZ_08680</name>
</gene>
<reference evidence="3" key="1">
    <citation type="journal article" date="2019" name="Int. J. Syst. Evol. Microbiol.">
        <title>The Global Catalogue of Microorganisms (GCM) 10K type strain sequencing project: providing services to taxonomists for standard genome sequencing and annotation.</title>
        <authorList>
            <consortium name="The Broad Institute Genomics Platform"/>
            <consortium name="The Broad Institute Genome Sequencing Center for Infectious Disease"/>
            <person name="Wu L."/>
            <person name="Ma J."/>
        </authorList>
    </citation>
    <scope>NUCLEOTIDE SEQUENCE [LARGE SCALE GENOMIC DNA]</scope>
    <source>
        <strain evidence="3">KCTC 23707</strain>
    </source>
</reference>
<dbReference type="Pfam" id="PF04488">
    <property type="entry name" value="Gly_transf_sug"/>
    <property type="match status" value="1"/>
</dbReference>
<keyword evidence="3" id="KW-1185">Reference proteome</keyword>
<organism evidence="2 3">
    <name type="scientific">Chelativorans composti</name>
    <dbReference type="NCBI Taxonomy" id="768533"/>
    <lineage>
        <taxon>Bacteria</taxon>
        <taxon>Pseudomonadati</taxon>
        <taxon>Pseudomonadota</taxon>
        <taxon>Alphaproteobacteria</taxon>
        <taxon>Hyphomicrobiales</taxon>
        <taxon>Phyllobacteriaceae</taxon>
        <taxon>Chelativorans</taxon>
    </lineage>
</organism>
<protein>
    <submittedName>
        <fullName evidence="2">Glycosyltransferase family 32 protein</fullName>
    </submittedName>
</protein>
<evidence type="ECO:0000313" key="3">
    <source>
        <dbReference type="Proteomes" id="UP001597373"/>
    </source>
</evidence>
<keyword evidence="1" id="KW-0808">Transferase</keyword>
<dbReference type="InterPro" id="IPR007577">
    <property type="entry name" value="GlycoTrfase_DXD_sugar-bd_CS"/>
</dbReference>
<dbReference type="Proteomes" id="UP001597373">
    <property type="component" value="Unassembled WGS sequence"/>
</dbReference>
<dbReference type="Gene3D" id="3.90.550.20">
    <property type="match status" value="1"/>
</dbReference>
<dbReference type="PANTHER" id="PTHR32385">
    <property type="entry name" value="MANNOSYL PHOSPHORYLINOSITOL CERAMIDE SYNTHASE"/>
    <property type="match status" value="1"/>
</dbReference>
<dbReference type="EMBL" id="JBHUIR010000029">
    <property type="protein sequence ID" value="MFD2259839.1"/>
    <property type="molecule type" value="Genomic_DNA"/>
</dbReference>
<dbReference type="SUPFAM" id="SSF53448">
    <property type="entry name" value="Nucleotide-diphospho-sugar transferases"/>
    <property type="match status" value="1"/>
</dbReference>
<name>A0ABW5DHI1_9HYPH</name>
<evidence type="ECO:0000256" key="1">
    <source>
        <dbReference type="ARBA" id="ARBA00022679"/>
    </source>
</evidence>
<comment type="caution">
    <text evidence="2">The sequence shown here is derived from an EMBL/GenBank/DDBJ whole genome shotgun (WGS) entry which is preliminary data.</text>
</comment>
<proteinExistence type="predicted"/>
<dbReference type="InterPro" id="IPR051706">
    <property type="entry name" value="Glycosyltransferase_domain"/>
</dbReference>
<sequence length="216" mass="25463">MQTWIDRHPDWHYTLYGNEYLASHNFQTKPQMEEYLRRGWYAGVADLLRYEILYREGGFLAEADSLCLHPIDELLGDGKELYTVYENEFVRGKLVSPIVAAAPGHPFLKELIERLSRIPPADLDRPWKQTGNLFVAQLIEELKPDITIWPSYTLIPEHYTGLRYEGPGKIYARQMFGETNNAYEYVSIMDWLCALRQKLYALRVRKHLRKLRRQRG</sequence>
<dbReference type="InterPro" id="IPR029044">
    <property type="entry name" value="Nucleotide-diphossugar_trans"/>
</dbReference>
<dbReference type="RefSeq" id="WP_378188478.1">
    <property type="nucleotide sequence ID" value="NZ_JBHUIR010000029.1"/>
</dbReference>
<accession>A0ABW5DHI1</accession>
<dbReference type="PANTHER" id="PTHR32385:SF15">
    <property type="entry name" value="INOSITOL PHOSPHOCERAMIDE MANNOSYLTRANSFERASE 1"/>
    <property type="match status" value="1"/>
</dbReference>
<evidence type="ECO:0000313" key="2">
    <source>
        <dbReference type="EMBL" id="MFD2259839.1"/>
    </source>
</evidence>